<gene>
    <name evidence="2" type="ORF">Ahy_B06g086081</name>
</gene>
<dbReference type="EMBL" id="SDMP01000016">
    <property type="protein sequence ID" value="RYR06334.1"/>
    <property type="molecule type" value="Genomic_DNA"/>
</dbReference>
<keyword evidence="3" id="KW-1185">Reference proteome</keyword>
<name>A0A444YWS4_ARAHY</name>
<feature type="coiled-coil region" evidence="1">
    <location>
        <begin position="180"/>
        <end position="227"/>
    </location>
</feature>
<evidence type="ECO:0000256" key="1">
    <source>
        <dbReference type="SAM" id="Coils"/>
    </source>
</evidence>
<evidence type="ECO:0000313" key="3">
    <source>
        <dbReference type="Proteomes" id="UP000289738"/>
    </source>
</evidence>
<sequence length="284" mass="31521">MDSISINAIFSSSSSAVSLVRLSSSPQHASDAAAPCVRRRALLPPPPRRTLPKRLESNTEQKPCFIRRVFNKSMVLSMILDNSDDIALLLSSYEECYSRDNSDFNAAIRLTMSQSFTLDYSMAITTSYTVMNYDGSNFGWLLKNSTKSISGKGCRASKSPTIKIVLMKLFEIESYKAWAAAELEQQKEVEEAEVSMQEAQDYLDSITESAMDEFRRFEEELESMSKAEMESLVNTAKGARKMGNLMEKAASIASKKYIEAALNSATASMKSAWKEISSGKVHPS</sequence>
<dbReference type="Proteomes" id="UP000289738">
    <property type="component" value="Chromosome B06"/>
</dbReference>
<comment type="caution">
    <text evidence="2">The sequence shown here is derived from an EMBL/GenBank/DDBJ whole genome shotgun (WGS) entry which is preliminary data.</text>
</comment>
<dbReference type="AlphaFoldDB" id="A0A444YWS4"/>
<reference evidence="2 3" key="1">
    <citation type="submission" date="2019-01" db="EMBL/GenBank/DDBJ databases">
        <title>Sequencing of cultivated peanut Arachis hypogaea provides insights into genome evolution and oil improvement.</title>
        <authorList>
            <person name="Chen X."/>
        </authorList>
    </citation>
    <scope>NUCLEOTIDE SEQUENCE [LARGE SCALE GENOMIC DNA]</scope>
    <source>
        <strain evidence="3">cv. Fuhuasheng</strain>
        <tissue evidence="2">Leaves</tissue>
    </source>
</reference>
<keyword evidence="1" id="KW-0175">Coiled coil</keyword>
<protein>
    <submittedName>
        <fullName evidence="2">Uncharacterized protein</fullName>
    </submittedName>
</protein>
<organism evidence="2 3">
    <name type="scientific">Arachis hypogaea</name>
    <name type="common">Peanut</name>
    <dbReference type="NCBI Taxonomy" id="3818"/>
    <lineage>
        <taxon>Eukaryota</taxon>
        <taxon>Viridiplantae</taxon>
        <taxon>Streptophyta</taxon>
        <taxon>Embryophyta</taxon>
        <taxon>Tracheophyta</taxon>
        <taxon>Spermatophyta</taxon>
        <taxon>Magnoliopsida</taxon>
        <taxon>eudicotyledons</taxon>
        <taxon>Gunneridae</taxon>
        <taxon>Pentapetalae</taxon>
        <taxon>rosids</taxon>
        <taxon>fabids</taxon>
        <taxon>Fabales</taxon>
        <taxon>Fabaceae</taxon>
        <taxon>Papilionoideae</taxon>
        <taxon>50 kb inversion clade</taxon>
        <taxon>dalbergioids sensu lato</taxon>
        <taxon>Dalbergieae</taxon>
        <taxon>Pterocarpus clade</taxon>
        <taxon>Arachis</taxon>
    </lineage>
</organism>
<accession>A0A444YWS4</accession>
<dbReference type="PANTHER" id="PTHR37707:SF1">
    <property type="entry name" value="MATERNAL EFFECT EMBRYO ARREST 9"/>
    <property type="match status" value="1"/>
</dbReference>
<dbReference type="PANTHER" id="PTHR37707">
    <property type="entry name" value="MATERNAL EFFECT EMBRYO ARREST 9"/>
    <property type="match status" value="1"/>
</dbReference>
<evidence type="ECO:0000313" key="2">
    <source>
        <dbReference type="EMBL" id="RYR06334.1"/>
    </source>
</evidence>
<proteinExistence type="predicted"/>